<reference evidence="1 2" key="1">
    <citation type="submission" date="2019-09" db="EMBL/GenBank/DDBJ databases">
        <title>Salinarimonas rosea gen. nov., sp. nov., a new member of the a-2 subgroup of the Proteobacteria.</title>
        <authorList>
            <person name="Liu J."/>
        </authorList>
    </citation>
    <scope>NUCLEOTIDE SEQUENCE [LARGE SCALE GENOMIC DNA]</scope>
    <source>
        <strain evidence="1 2">BN140002</strain>
    </source>
</reference>
<comment type="caution">
    <text evidence="1">The sequence shown here is derived from an EMBL/GenBank/DDBJ whole genome shotgun (WGS) entry which is preliminary data.</text>
</comment>
<dbReference type="InterPro" id="IPR012337">
    <property type="entry name" value="RNaseH-like_sf"/>
</dbReference>
<dbReference type="InterPro" id="IPR036397">
    <property type="entry name" value="RNaseH_sf"/>
</dbReference>
<gene>
    <name evidence="1" type="ORF">F0L46_17750</name>
</gene>
<keyword evidence="2" id="KW-1185">Reference proteome</keyword>
<sequence>MNRTPVLPWPLYTIDFEASSLEPGGYPIEVGLAFWGAPDEPVYSWSTLICPTDEWTQHGDWSKASRAVHGISQAEAKAHGRPPSLVAKAVSEALTTCRVLWCDGGPYDAQWARALFKPAGLRLPCPLGDWHQLLRTLDNNTRDRALHWIEQTPAEHRARADAELLLLALAHGIQITSRPTLNLEDRIPALVLANARTAGAEANLGGCSAEKLKSERTDDGG</sequence>
<organism evidence="1 2">
    <name type="scientific">Salinarimonas soli</name>
    <dbReference type="NCBI Taxonomy" id="1638099"/>
    <lineage>
        <taxon>Bacteria</taxon>
        <taxon>Pseudomonadati</taxon>
        <taxon>Pseudomonadota</taxon>
        <taxon>Alphaproteobacteria</taxon>
        <taxon>Hyphomicrobiales</taxon>
        <taxon>Salinarimonadaceae</taxon>
        <taxon>Salinarimonas</taxon>
    </lineage>
</organism>
<evidence type="ECO:0008006" key="3">
    <source>
        <dbReference type="Google" id="ProtNLM"/>
    </source>
</evidence>
<dbReference type="GO" id="GO:0003676">
    <property type="term" value="F:nucleic acid binding"/>
    <property type="evidence" value="ECO:0007669"/>
    <property type="project" value="InterPro"/>
</dbReference>
<dbReference type="EMBL" id="VUOA01000032">
    <property type="protein sequence ID" value="KAA2235883.1"/>
    <property type="molecule type" value="Genomic_DNA"/>
</dbReference>
<evidence type="ECO:0000313" key="2">
    <source>
        <dbReference type="Proteomes" id="UP000323142"/>
    </source>
</evidence>
<dbReference type="Gene3D" id="3.30.420.10">
    <property type="entry name" value="Ribonuclease H-like superfamily/Ribonuclease H"/>
    <property type="match status" value="1"/>
</dbReference>
<dbReference type="RefSeq" id="WP_149819985.1">
    <property type="nucleotide sequence ID" value="NZ_VUOA01000032.1"/>
</dbReference>
<dbReference type="OrthoDB" id="5705783at2"/>
<dbReference type="AlphaFoldDB" id="A0A5B2V8R2"/>
<dbReference type="Proteomes" id="UP000323142">
    <property type="component" value="Unassembled WGS sequence"/>
</dbReference>
<reference evidence="1 2" key="2">
    <citation type="submission" date="2019-09" db="EMBL/GenBank/DDBJ databases">
        <authorList>
            <person name="Jin C."/>
        </authorList>
    </citation>
    <scope>NUCLEOTIDE SEQUENCE [LARGE SCALE GENOMIC DNA]</scope>
    <source>
        <strain evidence="1 2">BN140002</strain>
    </source>
</reference>
<accession>A0A5B2V8R2</accession>
<protein>
    <recommendedName>
        <fullName evidence="3">Exonuclease domain-containing protein</fullName>
    </recommendedName>
</protein>
<evidence type="ECO:0000313" key="1">
    <source>
        <dbReference type="EMBL" id="KAA2235883.1"/>
    </source>
</evidence>
<proteinExistence type="predicted"/>
<dbReference type="SUPFAM" id="SSF53098">
    <property type="entry name" value="Ribonuclease H-like"/>
    <property type="match status" value="1"/>
</dbReference>
<name>A0A5B2V8R2_9HYPH</name>